<gene>
    <name evidence="4" type="ORF">DB32_003013</name>
</gene>
<dbReference type="RefSeq" id="WP_053233089.1">
    <property type="nucleotide sequence ID" value="NZ_CP011125.1"/>
</dbReference>
<dbReference type="InterPro" id="IPR033749">
    <property type="entry name" value="Polyprenyl_synt_CS"/>
</dbReference>
<dbReference type="PANTHER" id="PTHR12001">
    <property type="entry name" value="GERANYLGERANYL PYROPHOSPHATE SYNTHASE"/>
    <property type="match status" value="1"/>
</dbReference>
<keyword evidence="2" id="KW-0460">Magnesium</keyword>
<dbReference type="SUPFAM" id="SSF159245">
    <property type="entry name" value="AttH-like"/>
    <property type="match status" value="1"/>
</dbReference>
<dbReference type="InterPro" id="IPR000092">
    <property type="entry name" value="Polyprenyl_synt"/>
</dbReference>
<proteinExistence type="predicted"/>
<protein>
    <submittedName>
        <fullName evidence="4">Octaprenyl diphosphate synthase</fullName>
    </submittedName>
</protein>
<dbReference type="Proteomes" id="UP000034883">
    <property type="component" value="Chromosome"/>
</dbReference>
<keyword evidence="1" id="KW-0479">Metal-binding</keyword>
<dbReference type="AlphaFoldDB" id="A0A0F6SEV7"/>
<dbReference type="InterPro" id="IPR008949">
    <property type="entry name" value="Isoprenoid_synthase_dom_sf"/>
</dbReference>
<dbReference type="InterPro" id="IPR010791">
    <property type="entry name" value="AttH_dom"/>
</dbReference>
<feature type="domain" description="AttH" evidence="3">
    <location>
        <begin position="28"/>
        <end position="235"/>
    </location>
</feature>
<dbReference type="Pfam" id="PF00348">
    <property type="entry name" value="polyprenyl_synt"/>
    <property type="match status" value="1"/>
</dbReference>
<accession>A0A0F6SEV7</accession>
<evidence type="ECO:0000313" key="5">
    <source>
        <dbReference type="Proteomes" id="UP000034883"/>
    </source>
</evidence>
<dbReference type="PANTHER" id="PTHR12001:SF44">
    <property type="entry name" value="GERANYLGERANYL PYROPHOSPHATE SYNTHASE"/>
    <property type="match status" value="1"/>
</dbReference>
<reference evidence="4 5" key="1">
    <citation type="submission" date="2015-03" db="EMBL/GenBank/DDBJ databases">
        <title>Genome assembly of Sandaracinus amylolyticus DSM 53668.</title>
        <authorList>
            <person name="Sharma G."/>
            <person name="Subramanian S."/>
        </authorList>
    </citation>
    <scope>NUCLEOTIDE SEQUENCE [LARGE SCALE GENOMIC DNA]</scope>
    <source>
        <strain evidence="4 5">DSM 53668</strain>
    </source>
</reference>
<dbReference type="Gene3D" id="1.10.600.10">
    <property type="entry name" value="Farnesyl Diphosphate Synthase"/>
    <property type="match status" value="1"/>
</dbReference>
<evidence type="ECO:0000259" key="3">
    <source>
        <dbReference type="Pfam" id="PF07143"/>
    </source>
</evidence>
<dbReference type="OrthoDB" id="9805316at2"/>
<dbReference type="InterPro" id="IPR023374">
    <property type="entry name" value="AttH-like_dom_sf"/>
</dbReference>
<keyword evidence="5" id="KW-1185">Reference proteome</keyword>
<evidence type="ECO:0000256" key="1">
    <source>
        <dbReference type="ARBA" id="ARBA00022723"/>
    </source>
</evidence>
<evidence type="ECO:0000313" key="4">
    <source>
        <dbReference type="EMBL" id="AKF05864.1"/>
    </source>
</evidence>
<sequence>MLDRPTDWPLPGPIDLDLHDLPHASSTTEWWYVNSHLEVAGGRRLALFASFFRILSGVDERTKERQHAHSLTWAIVDLDRGEYVADSLVDKQAPRIGLEKLERGEGTRDPRLRRAIREVLVKGEVPLPDRMFEGDVTVATRRLELDYDGQRFVKHDDGTYSLSLRHTDRAVGCDLRFRLDKPVVRHGDDGVVRGPGGEDMFYYFCPRATVTGTLVLDGQHVAVERAIGWYDHEFGGHREKDDEEDETPREVAWNWVSLQLEGGIELSAYDLFDLAREGEKRLEGRAKIIGRDGRVATHEAFTLEASGRFVSTRTFNEYPTAWRLRAPDARVDLELVAPVDDQEFITVLSEPAFWEGRVEVRGTIAGEAVRGVGFVERSGFSHIDTLDEFFSAVGTETRRSVHSVMPLEPSFAEMRELIASREREQYMRGVDVQLVADYLTKPIREIVDRGGKSWRSYAALACCDVVGGDSRKYVRWLAMPELMHTGSLIVDDVQDRSEVRRGGPTCHAVHGDAIAINSGTAAYFLGQKLLRDEAMSSARQVRIYDLYFEALRAGHGGQALDLAGLHQFVPAAVESGDSADLEERVLAIHRLKTAAPAAALARMGALAGQGTEAQIEAVGGFFEALGLAFQIVDDVLNLEGFRGDLKTRGEDVMHGKVTLPFAKAMSLLGREERVELFRIVASKPSDTKLVARAVEMMASSGAIAACKQQARDLVEDAWARFDPLVEASLVKVMLRGFGWYVLERHY</sequence>
<dbReference type="STRING" id="927083.DB32_003013"/>
<dbReference type="SUPFAM" id="SSF48576">
    <property type="entry name" value="Terpenoid synthases"/>
    <property type="match status" value="1"/>
</dbReference>
<dbReference type="Pfam" id="PF17186">
    <property type="entry name" value="Lipocalin_9"/>
    <property type="match status" value="1"/>
</dbReference>
<dbReference type="PROSITE" id="PS00723">
    <property type="entry name" value="POLYPRENYL_SYNTHASE_1"/>
    <property type="match status" value="1"/>
</dbReference>
<dbReference type="KEGG" id="samy:DB32_003013"/>
<dbReference type="EMBL" id="CP011125">
    <property type="protein sequence ID" value="AKF05864.1"/>
    <property type="molecule type" value="Genomic_DNA"/>
</dbReference>
<dbReference type="SFLD" id="SFLDS00005">
    <property type="entry name" value="Isoprenoid_Synthase_Type_I"/>
    <property type="match status" value="1"/>
</dbReference>
<dbReference type="GO" id="GO:0008299">
    <property type="term" value="P:isoprenoid biosynthetic process"/>
    <property type="evidence" value="ECO:0007669"/>
    <property type="project" value="InterPro"/>
</dbReference>
<organism evidence="4 5">
    <name type="scientific">Sandaracinus amylolyticus</name>
    <dbReference type="NCBI Taxonomy" id="927083"/>
    <lineage>
        <taxon>Bacteria</taxon>
        <taxon>Pseudomonadati</taxon>
        <taxon>Myxococcota</taxon>
        <taxon>Polyangia</taxon>
        <taxon>Polyangiales</taxon>
        <taxon>Sandaracinaceae</taxon>
        <taxon>Sandaracinus</taxon>
    </lineage>
</organism>
<dbReference type="Gene3D" id="2.40.370.10">
    <property type="entry name" value="AttH-like domain"/>
    <property type="match status" value="2"/>
</dbReference>
<dbReference type="PROSITE" id="PS00444">
    <property type="entry name" value="POLYPRENYL_SYNTHASE_2"/>
    <property type="match status" value="1"/>
</dbReference>
<evidence type="ECO:0000256" key="2">
    <source>
        <dbReference type="ARBA" id="ARBA00022842"/>
    </source>
</evidence>
<dbReference type="CDD" id="cd00685">
    <property type="entry name" value="Trans_IPPS_HT"/>
    <property type="match status" value="1"/>
</dbReference>
<dbReference type="GO" id="GO:0004659">
    <property type="term" value="F:prenyltransferase activity"/>
    <property type="evidence" value="ECO:0007669"/>
    <property type="project" value="InterPro"/>
</dbReference>
<dbReference type="GO" id="GO:0046872">
    <property type="term" value="F:metal ion binding"/>
    <property type="evidence" value="ECO:0007669"/>
    <property type="project" value="UniProtKB-KW"/>
</dbReference>
<name>A0A0F6SEV7_9BACT</name>
<dbReference type="Pfam" id="PF07143">
    <property type="entry name" value="CrtC"/>
    <property type="match status" value="1"/>
</dbReference>